<evidence type="ECO:0000256" key="1">
    <source>
        <dbReference type="SAM" id="Phobius"/>
    </source>
</evidence>
<feature type="transmembrane region" description="Helical" evidence="1">
    <location>
        <begin position="55"/>
        <end position="77"/>
    </location>
</feature>
<proteinExistence type="predicted"/>
<reference evidence="2 3" key="1">
    <citation type="journal article" date="2021" name="Environ. Microbiol.">
        <title>Gene family expansions and transcriptome signatures uncover fungal adaptations to wood decay.</title>
        <authorList>
            <person name="Hage H."/>
            <person name="Miyauchi S."/>
            <person name="Viragh M."/>
            <person name="Drula E."/>
            <person name="Min B."/>
            <person name="Chaduli D."/>
            <person name="Navarro D."/>
            <person name="Favel A."/>
            <person name="Norest M."/>
            <person name="Lesage-Meessen L."/>
            <person name="Balint B."/>
            <person name="Merenyi Z."/>
            <person name="de Eugenio L."/>
            <person name="Morin E."/>
            <person name="Martinez A.T."/>
            <person name="Baldrian P."/>
            <person name="Stursova M."/>
            <person name="Martinez M.J."/>
            <person name="Novotny C."/>
            <person name="Magnuson J.K."/>
            <person name="Spatafora J.W."/>
            <person name="Maurice S."/>
            <person name="Pangilinan J."/>
            <person name="Andreopoulos W."/>
            <person name="LaButti K."/>
            <person name="Hundley H."/>
            <person name="Na H."/>
            <person name="Kuo A."/>
            <person name="Barry K."/>
            <person name="Lipzen A."/>
            <person name="Henrissat B."/>
            <person name="Riley R."/>
            <person name="Ahrendt S."/>
            <person name="Nagy L.G."/>
            <person name="Grigoriev I.V."/>
            <person name="Martin F."/>
            <person name="Rosso M.N."/>
        </authorList>
    </citation>
    <scope>NUCLEOTIDE SEQUENCE [LARGE SCALE GENOMIC DNA]</scope>
    <source>
        <strain evidence="2 3">CIRM-BRFM 1785</strain>
    </source>
</reference>
<dbReference type="RefSeq" id="XP_047775704.1">
    <property type="nucleotide sequence ID" value="XM_047917263.1"/>
</dbReference>
<gene>
    <name evidence="2" type="ORF">C8Q71DRAFT_244942</name>
</gene>
<keyword evidence="1" id="KW-1133">Transmembrane helix</keyword>
<evidence type="ECO:0000313" key="2">
    <source>
        <dbReference type="EMBL" id="KAH9832938.1"/>
    </source>
</evidence>
<sequence length="98" mass="11291">MFWIIFFGLRVFGLVSLGLAWSVTLVSLRVPFARAVVTATPCSILRSVTVVTRPRILYCPFLCCCNDIVLCFYIAILRSTQNRWYGRRLPCSKHTQRM</sequence>
<evidence type="ECO:0000313" key="3">
    <source>
        <dbReference type="Proteomes" id="UP000814176"/>
    </source>
</evidence>
<protein>
    <recommendedName>
        <fullName evidence="4">Secreted peptide</fullName>
    </recommendedName>
</protein>
<keyword evidence="3" id="KW-1185">Reference proteome</keyword>
<comment type="caution">
    <text evidence="2">The sequence shown here is derived from an EMBL/GenBank/DDBJ whole genome shotgun (WGS) entry which is preliminary data.</text>
</comment>
<keyword evidence="1" id="KW-0812">Transmembrane</keyword>
<accession>A0ABQ8K6Y8</accession>
<dbReference type="EMBL" id="JADCUA010000020">
    <property type="protein sequence ID" value="KAH9832938.1"/>
    <property type="molecule type" value="Genomic_DNA"/>
</dbReference>
<dbReference type="GeneID" id="71997995"/>
<name>A0ABQ8K6Y8_9APHY</name>
<organism evidence="2 3">
    <name type="scientific">Rhodofomes roseus</name>
    <dbReference type="NCBI Taxonomy" id="34475"/>
    <lineage>
        <taxon>Eukaryota</taxon>
        <taxon>Fungi</taxon>
        <taxon>Dikarya</taxon>
        <taxon>Basidiomycota</taxon>
        <taxon>Agaricomycotina</taxon>
        <taxon>Agaricomycetes</taxon>
        <taxon>Polyporales</taxon>
        <taxon>Rhodofomes</taxon>
    </lineage>
</organism>
<evidence type="ECO:0008006" key="4">
    <source>
        <dbReference type="Google" id="ProtNLM"/>
    </source>
</evidence>
<dbReference type="Proteomes" id="UP000814176">
    <property type="component" value="Unassembled WGS sequence"/>
</dbReference>
<keyword evidence="1" id="KW-0472">Membrane</keyword>